<keyword evidence="3" id="KW-1185">Reference proteome</keyword>
<dbReference type="PROSITE" id="PS50526">
    <property type="entry name" value="RDRP_SSRNA_NEG_NONSEG"/>
    <property type="match status" value="1"/>
</dbReference>
<dbReference type="WBParaSite" id="NBR_0000038601-mRNA-1">
    <property type="protein sequence ID" value="NBR_0000038601-mRNA-1"/>
    <property type="gene ID" value="NBR_0000038601"/>
</dbReference>
<proteinExistence type="predicted"/>
<dbReference type="GO" id="GO:0003968">
    <property type="term" value="F:RNA-directed RNA polymerase activity"/>
    <property type="evidence" value="ECO:0007669"/>
    <property type="project" value="InterPro"/>
</dbReference>
<dbReference type="Pfam" id="PF00946">
    <property type="entry name" value="Mononeg_RNA_pol"/>
    <property type="match status" value="1"/>
</dbReference>
<accession>A0A0N4XD23</accession>
<feature type="domain" description="RdRp catalytic" evidence="1">
    <location>
        <begin position="1"/>
        <end position="113"/>
    </location>
</feature>
<evidence type="ECO:0000313" key="4">
    <source>
        <dbReference type="WBParaSite" id="NBR_0000038601-mRNA-1"/>
    </source>
</evidence>
<gene>
    <name evidence="2" type="ORF">NBR_LOCUS387</name>
</gene>
<reference evidence="2 3" key="2">
    <citation type="submission" date="2018-11" db="EMBL/GenBank/DDBJ databases">
        <authorList>
            <consortium name="Pathogen Informatics"/>
        </authorList>
    </citation>
    <scope>NUCLEOTIDE SEQUENCE [LARGE SCALE GENOMIC DNA]</scope>
</reference>
<dbReference type="InterPro" id="IPR014023">
    <property type="entry name" value="Mononeg_RNA_pol_cat"/>
</dbReference>
<dbReference type="Proteomes" id="UP000271162">
    <property type="component" value="Unassembled WGS sequence"/>
</dbReference>
<dbReference type="GO" id="GO:0005524">
    <property type="term" value="F:ATP binding"/>
    <property type="evidence" value="ECO:0007669"/>
    <property type="project" value="InterPro"/>
</dbReference>
<dbReference type="AlphaFoldDB" id="A0A0N4XD23"/>
<sequence>MNHLGGVEGLRQKGWTIVTSAALDHCAKVNGLKAEILGSGDNQVLIVEVPIRYSPDESAATRKAMEEEARQKFLSFWEYTLRFFNSLGLRIKATETWFSSSLFAYGKTLFHNGRMLPMSLKRICRMLHATNESYPSYQAQCSGIFAAGEAACECSYTCRLPYSIALFELFVAYRRAKQWTPAHQDGLLSWHKEEPCILSLKDGERSFVADMKNANVKWLEKEPLSFMGINSLFPAILGDYATQPMLAYMTRGFPDRLCLAICALRRYIDANHERMSKSVISALLRAFSPKTKEEVDWSMLAEDPTSINILRPQQPRNILKAGVLEFLNSSYVVNNVVTAIVQLDRDQRTVICDRMAAMTPLLPRFMSTLLDGSPVGIAQSFIHSFEKTSSVQRAARRNVPINISRNLRNLERNLARSERDNYLFFLYCLIKEGQPIPTSDYQYAQTLREKTWGRTDISGVTVAHPLSYTKSYPLDDYNIYPYMYRVSNCKE</sequence>
<protein>
    <submittedName>
        <fullName evidence="4">RdRp catalytic domain-containing protein</fullName>
    </submittedName>
</protein>
<evidence type="ECO:0000259" key="1">
    <source>
        <dbReference type="PROSITE" id="PS50526"/>
    </source>
</evidence>
<name>A0A0N4XD23_NIPBR</name>
<organism evidence="4">
    <name type="scientific">Nippostrongylus brasiliensis</name>
    <name type="common">Rat hookworm</name>
    <dbReference type="NCBI Taxonomy" id="27835"/>
    <lineage>
        <taxon>Eukaryota</taxon>
        <taxon>Metazoa</taxon>
        <taxon>Ecdysozoa</taxon>
        <taxon>Nematoda</taxon>
        <taxon>Chromadorea</taxon>
        <taxon>Rhabditida</taxon>
        <taxon>Rhabditina</taxon>
        <taxon>Rhabditomorpha</taxon>
        <taxon>Strongyloidea</taxon>
        <taxon>Heligmosomidae</taxon>
        <taxon>Nippostrongylus</taxon>
    </lineage>
</organism>
<reference evidence="4" key="1">
    <citation type="submission" date="2017-02" db="UniProtKB">
        <authorList>
            <consortium name="WormBaseParasite"/>
        </authorList>
    </citation>
    <scope>IDENTIFICATION</scope>
</reference>
<dbReference type="EMBL" id="UYSL01000147">
    <property type="protein sequence ID" value="VDL62948.1"/>
    <property type="molecule type" value="Genomic_DNA"/>
</dbReference>
<evidence type="ECO:0000313" key="2">
    <source>
        <dbReference type="EMBL" id="VDL62948.1"/>
    </source>
</evidence>
<dbReference type="GO" id="GO:0004482">
    <property type="term" value="F:mRNA 5'-cap (guanine-N7-)-methyltransferase activity"/>
    <property type="evidence" value="ECO:0007669"/>
    <property type="project" value="InterPro"/>
</dbReference>
<evidence type="ECO:0000313" key="3">
    <source>
        <dbReference type="Proteomes" id="UP000271162"/>
    </source>
</evidence>